<dbReference type="EMBL" id="LCDD01000035">
    <property type="protein sequence ID" value="KKS45527.1"/>
    <property type="molecule type" value="Genomic_DNA"/>
</dbReference>
<reference evidence="3 4" key="1">
    <citation type="journal article" date="2015" name="Nature">
        <title>rRNA introns, odd ribosomes, and small enigmatic genomes across a large radiation of phyla.</title>
        <authorList>
            <person name="Brown C.T."/>
            <person name="Hug L.A."/>
            <person name="Thomas B.C."/>
            <person name="Sharon I."/>
            <person name="Castelle C.J."/>
            <person name="Singh A."/>
            <person name="Wilkins M.J."/>
            <person name="Williams K.H."/>
            <person name="Banfield J.F."/>
        </authorList>
    </citation>
    <scope>NUCLEOTIDE SEQUENCE [LARGE SCALE GENOMIC DNA]</scope>
</reference>
<dbReference type="SUPFAM" id="SSF82771">
    <property type="entry name" value="GIY-YIG endonuclease"/>
    <property type="match status" value="1"/>
</dbReference>
<dbReference type="Gene3D" id="3.40.1440.10">
    <property type="entry name" value="GIY-YIG endonuclease"/>
    <property type="match status" value="1"/>
</dbReference>
<dbReference type="PROSITE" id="PS50164">
    <property type="entry name" value="GIY_YIG"/>
    <property type="match status" value="1"/>
</dbReference>
<protein>
    <recommendedName>
        <fullName evidence="2">GIY-YIG domain-containing protein</fullName>
    </recommendedName>
</protein>
<evidence type="ECO:0000259" key="2">
    <source>
        <dbReference type="PROSITE" id="PS50164"/>
    </source>
</evidence>
<comment type="caution">
    <text evidence="3">The sequence shown here is derived from an EMBL/GenBank/DDBJ whole genome shotgun (WGS) entry which is preliminary data.</text>
</comment>
<dbReference type="PANTHER" id="PTHR34477">
    <property type="entry name" value="UPF0213 PROTEIN YHBQ"/>
    <property type="match status" value="1"/>
</dbReference>
<dbReference type="InterPro" id="IPR035901">
    <property type="entry name" value="GIY-YIG_endonuc_sf"/>
</dbReference>
<accession>A0A0G0Z9X6</accession>
<comment type="similarity">
    <text evidence="1">Belongs to the UPF0213 family.</text>
</comment>
<dbReference type="Proteomes" id="UP000034320">
    <property type="component" value="Unassembled WGS sequence"/>
</dbReference>
<gene>
    <name evidence="3" type="ORF">UV09_C0035G0003</name>
</gene>
<sequence length="103" mass="12066">MIPKSISVKGKYNLGYSESMWFIYILLCTDGSLYTGISNDPDKRLAEHRHGKGGHFTRSHQPLKIIYREKCKNKGEALKREYQIKSWTREKKIRDLKLKTGHL</sequence>
<evidence type="ECO:0000256" key="1">
    <source>
        <dbReference type="ARBA" id="ARBA00007435"/>
    </source>
</evidence>
<dbReference type="InterPro" id="IPR000305">
    <property type="entry name" value="GIY-YIG_endonuc"/>
</dbReference>
<dbReference type="Pfam" id="PF01541">
    <property type="entry name" value="GIY-YIG"/>
    <property type="match status" value="1"/>
</dbReference>
<proteinExistence type="inferred from homology"/>
<organism evidence="3 4">
    <name type="scientific">Candidatus Gottesmanbacteria bacterium GW2011_GWA2_42_18</name>
    <dbReference type="NCBI Taxonomy" id="1618442"/>
    <lineage>
        <taxon>Bacteria</taxon>
        <taxon>Candidatus Gottesmaniibacteriota</taxon>
    </lineage>
</organism>
<evidence type="ECO:0000313" key="4">
    <source>
        <dbReference type="Proteomes" id="UP000034320"/>
    </source>
</evidence>
<dbReference type="InterPro" id="IPR050190">
    <property type="entry name" value="UPF0213_domain"/>
</dbReference>
<name>A0A0G0Z9X6_9BACT</name>
<dbReference type="PANTHER" id="PTHR34477:SF1">
    <property type="entry name" value="UPF0213 PROTEIN YHBQ"/>
    <property type="match status" value="1"/>
</dbReference>
<feature type="domain" description="GIY-YIG" evidence="2">
    <location>
        <begin position="19"/>
        <end position="94"/>
    </location>
</feature>
<dbReference type="AlphaFoldDB" id="A0A0G0Z9X6"/>
<dbReference type="CDD" id="cd10456">
    <property type="entry name" value="GIY-YIG_UPF0213"/>
    <property type="match status" value="1"/>
</dbReference>
<evidence type="ECO:0000313" key="3">
    <source>
        <dbReference type="EMBL" id="KKS45527.1"/>
    </source>
</evidence>